<evidence type="ECO:0000256" key="2">
    <source>
        <dbReference type="ARBA" id="ARBA00022801"/>
    </source>
</evidence>
<proteinExistence type="predicted"/>
<gene>
    <name evidence="5" type="ORF">UFOPK1358_01914</name>
    <name evidence="6" type="ORF">UFOPK3519_00419</name>
</gene>
<accession>A0A6J7FH70</accession>
<evidence type="ECO:0000256" key="4">
    <source>
        <dbReference type="ARBA" id="ARBA00023186"/>
    </source>
</evidence>
<keyword evidence="4" id="KW-0143">Chaperone</keyword>
<sequence>MTSLDSLEQALPGLVREAQQLNKMAVARLISLFEDDREGSAVLRSQTLRLLDANPDTDTAGRRGRILGLTGTPGSGKSSLLSRITVDLLERNAELSLAVLAIDPSSQVSGGALLGDRTRMRFLPAEKRLFFRSQASQTDLGGLGPSSFQVCRLLSRLFDCVMIETVGIGQSEADIRHLADRVYLVLQPLGGDEVQFLKAGIIEIPHAFILNKSDEPTALKSFHHLRSSMWLARPFESEDLPIFQTSALTGAGLEELESEMLRQIESGGTAGLEMREPYFLDRWVHQEFGKSGGRFLAQQLGGATVFIAQAGGYEQAQAAFSQAFG</sequence>
<organism evidence="6">
    <name type="scientific">freshwater metagenome</name>
    <dbReference type="NCBI Taxonomy" id="449393"/>
    <lineage>
        <taxon>unclassified sequences</taxon>
        <taxon>metagenomes</taxon>
        <taxon>ecological metagenomes</taxon>
    </lineage>
</organism>
<reference evidence="6" key="1">
    <citation type="submission" date="2020-05" db="EMBL/GenBank/DDBJ databases">
        <authorList>
            <person name="Chiriac C."/>
            <person name="Salcher M."/>
            <person name="Ghai R."/>
            <person name="Kavagutti S V."/>
        </authorList>
    </citation>
    <scope>NUCLEOTIDE SEQUENCE</scope>
</reference>
<dbReference type="PANTHER" id="PTHR43087">
    <property type="entry name" value="LYSINE/ARGININE/ORNITHINE TRANSPORT SYSTEM KINASE"/>
    <property type="match status" value="1"/>
</dbReference>
<dbReference type="InterPro" id="IPR027417">
    <property type="entry name" value="P-loop_NTPase"/>
</dbReference>
<keyword evidence="3" id="KW-0342">GTP-binding</keyword>
<dbReference type="Pfam" id="PF03308">
    <property type="entry name" value="MeaB"/>
    <property type="match status" value="1"/>
</dbReference>
<keyword evidence="1" id="KW-0547">Nucleotide-binding</keyword>
<keyword evidence="2" id="KW-0378">Hydrolase</keyword>
<dbReference type="InterPro" id="IPR052040">
    <property type="entry name" value="GTPase/Isobutyryl-CoA_mutase"/>
</dbReference>
<dbReference type="PANTHER" id="PTHR43087:SF1">
    <property type="entry name" value="LAO_AO TRANSPORT SYSTEM ATPASE"/>
    <property type="match status" value="1"/>
</dbReference>
<dbReference type="Gene3D" id="3.40.50.300">
    <property type="entry name" value="P-loop containing nucleotide triphosphate hydrolases"/>
    <property type="match status" value="1"/>
</dbReference>
<protein>
    <submittedName>
        <fullName evidence="6">Unannotated protein</fullName>
    </submittedName>
</protein>
<dbReference type="EMBL" id="CAEZSF010000266">
    <property type="protein sequence ID" value="CAB4555907.1"/>
    <property type="molecule type" value="Genomic_DNA"/>
</dbReference>
<dbReference type="SUPFAM" id="SSF52540">
    <property type="entry name" value="P-loop containing nucleoside triphosphate hydrolases"/>
    <property type="match status" value="1"/>
</dbReference>
<name>A0A6J7FH70_9ZZZZ</name>
<evidence type="ECO:0000313" key="6">
    <source>
        <dbReference type="EMBL" id="CAB4893178.1"/>
    </source>
</evidence>
<dbReference type="AlphaFoldDB" id="A0A6J7FH70"/>
<evidence type="ECO:0000256" key="3">
    <source>
        <dbReference type="ARBA" id="ARBA00023134"/>
    </source>
</evidence>
<evidence type="ECO:0000313" key="5">
    <source>
        <dbReference type="EMBL" id="CAB4555907.1"/>
    </source>
</evidence>
<dbReference type="GO" id="GO:0005525">
    <property type="term" value="F:GTP binding"/>
    <property type="evidence" value="ECO:0007669"/>
    <property type="project" value="UniProtKB-KW"/>
</dbReference>
<dbReference type="EMBL" id="CAFBMG010000020">
    <property type="protein sequence ID" value="CAB4893178.1"/>
    <property type="molecule type" value="Genomic_DNA"/>
</dbReference>
<dbReference type="GO" id="GO:0016787">
    <property type="term" value="F:hydrolase activity"/>
    <property type="evidence" value="ECO:0007669"/>
    <property type="project" value="UniProtKB-KW"/>
</dbReference>
<evidence type="ECO:0000256" key="1">
    <source>
        <dbReference type="ARBA" id="ARBA00022741"/>
    </source>
</evidence>